<dbReference type="PANTHER" id="PTHR24111">
    <property type="entry name" value="LEUCINE-RICH REPEAT-CONTAINING PROTEIN 34"/>
    <property type="match status" value="1"/>
</dbReference>
<organism evidence="3 4">
    <name type="scientific">Diatraea saccharalis</name>
    <name type="common">sugarcane borer</name>
    <dbReference type="NCBI Taxonomy" id="40085"/>
    <lineage>
        <taxon>Eukaryota</taxon>
        <taxon>Metazoa</taxon>
        <taxon>Ecdysozoa</taxon>
        <taxon>Arthropoda</taxon>
        <taxon>Hexapoda</taxon>
        <taxon>Insecta</taxon>
        <taxon>Pterygota</taxon>
        <taxon>Neoptera</taxon>
        <taxon>Endopterygota</taxon>
        <taxon>Lepidoptera</taxon>
        <taxon>Glossata</taxon>
        <taxon>Ditrysia</taxon>
        <taxon>Pyraloidea</taxon>
        <taxon>Crambidae</taxon>
        <taxon>Crambinae</taxon>
        <taxon>Diatraea</taxon>
    </lineage>
</organism>
<feature type="compositionally biased region" description="Basic and acidic residues" evidence="2">
    <location>
        <begin position="544"/>
        <end position="557"/>
    </location>
</feature>
<dbReference type="InterPro" id="IPR032675">
    <property type="entry name" value="LRR_dom_sf"/>
</dbReference>
<dbReference type="SMART" id="SM00368">
    <property type="entry name" value="LRR_RI"/>
    <property type="match status" value="6"/>
</dbReference>
<dbReference type="Proteomes" id="UP001153714">
    <property type="component" value="Chromosome 11"/>
</dbReference>
<dbReference type="Gene3D" id="3.80.10.10">
    <property type="entry name" value="Ribonuclease Inhibitor"/>
    <property type="match status" value="1"/>
</dbReference>
<dbReference type="PROSITE" id="PS51450">
    <property type="entry name" value="LRR"/>
    <property type="match status" value="1"/>
</dbReference>
<name>A0A9N9QV99_9NEOP</name>
<protein>
    <submittedName>
        <fullName evidence="3">Uncharacterized protein</fullName>
    </submittedName>
</protein>
<evidence type="ECO:0000256" key="2">
    <source>
        <dbReference type="SAM" id="MobiDB-lite"/>
    </source>
</evidence>
<dbReference type="OrthoDB" id="8436363at2759"/>
<dbReference type="InterPro" id="IPR052201">
    <property type="entry name" value="LRR-containing_regulator"/>
</dbReference>
<dbReference type="EMBL" id="OU893342">
    <property type="protein sequence ID" value="CAG9784033.1"/>
    <property type="molecule type" value="Genomic_DNA"/>
</dbReference>
<reference evidence="3" key="2">
    <citation type="submission" date="2022-10" db="EMBL/GenBank/DDBJ databases">
        <authorList>
            <consortium name="ENA_rothamsted_submissions"/>
            <consortium name="culmorum"/>
            <person name="King R."/>
        </authorList>
    </citation>
    <scope>NUCLEOTIDE SEQUENCE</scope>
</reference>
<accession>A0A9N9QV99</accession>
<gene>
    <name evidence="3" type="ORF">DIATSA_LOCUS2153</name>
</gene>
<dbReference type="Pfam" id="PF13516">
    <property type="entry name" value="LRR_6"/>
    <property type="match status" value="6"/>
</dbReference>
<evidence type="ECO:0000313" key="3">
    <source>
        <dbReference type="EMBL" id="CAG9784033.1"/>
    </source>
</evidence>
<sequence length="557" mass="62200">MSDESNIELEDITEVVFVADADVSSEEPPMDEWPSLIIAFPEQNPKRNEFQLGLYHPGSGEVCAKYIQLSDSDVFRHPYYNYPAIKDPGILTALIDPEDKIIYPDDGQELYENVCKEMEEAPVKSFVRGLLNEIIDLRYYCVSSKGIRAMSLALRFNRNVKVFNLTGSFLDDDACYHLGDMISNNCTLVELNLSGCKIGPAGAKRIFNGLTSNKTIRVLNLDKNDLTDQGMIYLASAIFCGIDIHEIFLSYNNITGNGVSALAEVFETFNKFTKIDLSWNNLYSPGGVYIFLSRLGENNVLTELNLSWNSMAGARIGTALKNVLSAPELRHLNLSNNKLNKEGISNLLPGLTKAKKLVTLDLSYNPMTTEDAKNVLNKVKDPKIKLRKLLMDNVFVDNEFLEILNSIKEMKTKQNLVVSFGGIVGAFKAVGPDVRELLLNRAEFLTKKSKKNAVDIALVAMQLLKDKNELMEPKEFTSAIQRSGAPLDNDLLEEIATVFAGPRLPKSKTVNIKLLVDYIKRKWPDKKLPTTPPSETEPASTVKENVKGEKSVKIKEK</sequence>
<dbReference type="PANTHER" id="PTHR24111:SF0">
    <property type="entry name" value="LEUCINE-RICH REPEAT-CONTAINING PROTEIN"/>
    <property type="match status" value="1"/>
</dbReference>
<keyword evidence="4" id="KW-1185">Reference proteome</keyword>
<evidence type="ECO:0000256" key="1">
    <source>
        <dbReference type="ARBA" id="ARBA00022737"/>
    </source>
</evidence>
<evidence type="ECO:0000313" key="4">
    <source>
        <dbReference type="Proteomes" id="UP001153714"/>
    </source>
</evidence>
<dbReference type="InterPro" id="IPR001611">
    <property type="entry name" value="Leu-rich_rpt"/>
</dbReference>
<feature type="region of interest" description="Disordered" evidence="2">
    <location>
        <begin position="524"/>
        <end position="557"/>
    </location>
</feature>
<keyword evidence="1" id="KW-0677">Repeat</keyword>
<reference evidence="3" key="1">
    <citation type="submission" date="2021-12" db="EMBL/GenBank/DDBJ databases">
        <authorList>
            <person name="King R."/>
        </authorList>
    </citation>
    <scope>NUCLEOTIDE SEQUENCE</scope>
</reference>
<dbReference type="SUPFAM" id="SSF52047">
    <property type="entry name" value="RNI-like"/>
    <property type="match status" value="1"/>
</dbReference>
<proteinExistence type="predicted"/>
<dbReference type="AlphaFoldDB" id="A0A9N9QV99"/>